<evidence type="ECO:0000313" key="3">
    <source>
        <dbReference type="Proteomes" id="UP000192660"/>
    </source>
</evidence>
<feature type="coiled-coil region" evidence="1">
    <location>
        <begin position="110"/>
        <end position="158"/>
    </location>
</feature>
<protein>
    <submittedName>
        <fullName evidence="2">Uncharacterized protein</fullName>
    </submittedName>
</protein>
<keyword evidence="3" id="KW-1185">Reference proteome</keyword>
<sequence>MEVTLSQLIESAPELAVALRTDIRKGKLAAKRQEGVAGRPYVVDTQALMQSDREAFRQLAQDLEAGREVVRSRNSNAGRIHHTSTIGNEANWQPFMKIMESQQSMMSQLLEVLTDEMRHRQERVDRQAREMQELSYKLGQSHQQIERLERLLKDHAENHLEQA</sequence>
<organism evidence="2 3">
    <name type="scientific">Sulfobacillus thermosulfidooxidans (strain DSM 9293 / VKM B-1269 / AT-1)</name>
    <dbReference type="NCBI Taxonomy" id="929705"/>
    <lineage>
        <taxon>Bacteria</taxon>
        <taxon>Bacillati</taxon>
        <taxon>Bacillota</taxon>
        <taxon>Clostridia</taxon>
        <taxon>Eubacteriales</taxon>
        <taxon>Clostridiales Family XVII. Incertae Sedis</taxon>
        <taxon>Sulfobacillus</taxon>
    </lineage>
</organism>
<dbReference type="Proteomes" id="UP000192660">
    <property type="component" value="Unassembled WGS sequence"/>
</dbReference>
<proteinExistence type="predicted"/>
<dbReference type="EMBL" id="FWWY01000001">
    <property type="protein sequence ID" value="SMC05480.1"/>
    <property type="molecule type" value="Genomic_DNA"/>
</dbReference>
<reference evidence="3" key="1">
    <citation type="submission" date="2017-04" db="EMBL/GenBank/DDBJ databases">
        <authorList>
            <person name="Varghese N."/>
            <person name="Submissions S."/>
        </authorList>
    </citation>
    <scope>NUCLEOTIDE SEQUENCE [LARGE SCALE GENOMIC DNA]</scope>
    <source>
        <strain evidence="3">DSM 9293</strain>
    </source>
</reference>
<accession>A0A1W1WHG2</accession>
<name>A0A1W1WHG2_SULTA</name>
<dbReference type="RefSeq" id="WP_020373932.1">
    <property type="nucleotide sequence ID" value="NZ_FWWY01000001.1"/>
</dbReference>
<dbReference type="OrthoDB" id="2082393at2"/>
<evidence type="ECO:0000256" key="1">
    <source>
        <dbReference type="SAM" id="Coils"/>
    </source>
</evidence>
<dbReference type="AlphaFoldDB" id="A0A1W1WHG2"/>
<evidence type="ECO:0000313" key="2">
    <source>
        <dbReference type="EMBL" id="SMC05480.1"/>
    </source>
</evidence>
<dbReference type="STRING" id="28034.BFX07_08885"/>
<keyword evidence="1" id="KW-0175">Coiled coil</keyword>
<gene>
    <name evidence="2" type="ORF">SAMN00768000_2269</name>
</gene>